<dbReference type="RefSeq" id="WP_013898387.1">
    <property type="nucleotide sequence ID" value="NC_015676.1"/>
</dbReference>
<protein>
    <submittedName>
        <fullName evidence="2">Methyltransferase type 11</fullName>
    </submittedName>
</protein>
<keyword evidence="3" id="KW-1185">Reference proteome</keyword>
<evidence type="ECO:0000313" key="2">
    <source>
        <dbReference type="EMBL" id="AEH60950.1"/>
    </source>
</evidence>
<reference evidence="2 3" key="1">
    <citation type="submission" date="2010-07" db="EMBL/GenBank/DDBJ databases">
        <title>The complete genome of Methanosalsum zhilinae DSM 4017.</title>
        <authorList>
            <consortium name="US DOE Joint Genome Institute (JGI-PGF)"/>
            <person name="Lucas S."/>
            <person name="Copeland A."/>
            <person name="Lapidus A."/>
            <person name="Glavina del Rio T."/>
            <person name="Dalin E."/>
            <person name="Tice H."/>
            <person name="Bruce D."/>
            <person name="Goodwin L."/>
            <person name="Pitluck S."/>
            <person name="Kyrpides N."/>
            <person name="Mavromatis K."/>
            <person name="Ovchinnikova G."/>
            <person name="Daligault H."/>
            <person name="Detter J.C."/>
            <person name="Han C."/>
            <person name="Tapia R."/>
            <person name="Larimer F."/>
            <person name="Land M."/>
            <person name="Hauser L."/>
            <person name="Markowitz V."/>
            <person name="Cheng J.-F."/>
            <person name="Hugenholtz P."/>
            <person name="Woyke T."/>
            <person name="Wu D."/>
            <person name="Spring S."/>
            <person name="Schueler E."/>
            <person name="Brambilla E."/>
            <person name="Klenk H.-P."/>
            <person name="Eisen J.A."/>
        </authorList>
    </citation>
    <scope>NUCLEOTIDE SEQUENCE [LARGE SCALE GENOMIC DNA]</scope>
    <source>
        <strain evidence="3">DSM 4017 / NBRC 107636 / OCM 62 / WeN5</strain>
    </source>
</reference>
<dbReference type="EMBL" id="CP002101">
    <property type="protein sequence ID" value="AEH60950.1"/>
    <property type="molecule type" value="Genomic_DNA"/>
</dbReference>
<feature type="domain" description="Methyltransferase" evidence="1">
    <location>
        <begin position="142"/>
        <end position="259"/>
    </location>
</feature>
<accession>F7XM13</accession>
<dbReference type="InterPro" id="IPR029063">
    <property type="entry name" value="SAM-dependent_MTases_sf"/>
</dbReference>
<dbReference type="GeneID" id="10822721"/>
<dbReference type="Proteomes" id="UP000006622">
    <property type="component" value="Chromosome"/>
</dbReference>
<dbReference type="GO" id="GO:0032259">
    <property type="term" value="P:methylation"/>
    <property type="evidence" value="ECO:0007669"/>
    <property type="project" value="UniProtKB-KW"/>
</dbReference>
<proteinExistence type="predicted"/>
<dbReference type="PANTHER" id="PTHR43591">
    <property type="entry name" value="METHYLTRANSFERASE"/>
    <property type="match status" value="1"/>
</dbReference>
<dbReference type="AlphaFoldDB" id="F7XM13"/>
<gene>
    <name evidence="2" type="ordered locus">Mzhil_1094</name>
</gene>
<keyword evidence="2" id="KW-0808">Transferase</keyword>
<dbReference type="CDD" id="cd02440">
    <property type="entry name" value="AdoMet_MTases"/>
    <property type="match status" value="1"/>
</dbReference>
<name>F7XM13_METZD</name>
<dbReference type="OrthoDB" id="147504at2157"/>
<dbReference type="STRING" id="679901.Mzhil_1094"/>
<dbReference type="Pfam" id="PF13847">
    <property type="entry name" value="Methyltransf_31"/>
    <property type="match status" value="1"/>
</dbReference>
<dbReference type="HOGENOM" id="CLU_975253_0_0_2"/>
<evidence type="ECO:0000313" key="3">
    <source>
        <dbReference type="Proteomes" id="UP000006622"/>
    </source>
</evidence>
<dbReference type="KEGG" id="mzh:Mzhil_1094"/>
<organism evidence="2 3">
    <name type="scientific">Methanosalsum zhilinae (strain DSM 4017 / NBRC 107636 / OCM 62 / WeN5)</name>
    <name type="common">Methanohalophilus zhilinae</name>
    <dbReference type="NCBI Taxonomy" id="679901"/>
    <lineage>
        <taxon>Archaea</taxon>
        <taxon>Methanobacteriati</taxon>
        <taxon>Methanobacteriota</taxon>
        <taxon>Stenosarchaea group</taxon>
        <taxon>Methanomicrobia</taxon>
        <taxon>Methanosarcinales</taxon>
        <taxon>Methanosarcinaceae</taxon>
        <taxon>Methanosalsum</taxon>
    </lineage>
</organism>
<evidence type="ECO:0000259" key="1">
    <source>
        <dbReference type="Pfam" id="PF13847"/>
    </source>
</evidence>
<sequence length="290" mass="32997">MKFEAIGTVFNHAYEDSLKILAFWKDCVSAIEMKNDIYVKSLFSDEYSHYIIIHDPLTICYSEEKDEWNRRFSQNAGISIVKFLKSEENIVYVKGLFAENSSSVYTILPYTMFDEKEAQFPISDIENTRKKLMKELIPHIHGTNILDIGCGIGSITMEIAQHNPKASVYGVEISDNMVRQSKMNSMILKIENSQFQTANVYNLPFKSKSIDVATCFFMLHHLTDIPAAISEIKRILTDDGILIAADPMGHHHGPQFMEDDWKMLFEEAGFNSSVKKIGKAAVSFSQPIDK</sequence>
<dbReference type="InterPro" id="IPR025714">
    <property type="entry name" value="Methyltranfer_dom"/>
</dbReference>
<dbReference type="Gene3D" id="3.40.50.150">
    <property type="entry name" value="Vaccinia Virus protein VP39"/>
    <property type="match status" value="1"/>
</dbReference>
<dbReference type="SUPFAM" id="SSF53335">
    <property type="entry name" value="S-adenosyl-L-methionine-dependent methyltransferases"/>
    <property type="match status" value="1"/>
</dbReference>
<keyword evidence="2" id="KW-0489">Methyltransferase</keyword>
<dbReference type="GO" id="GO:0008168">
    <property type="term" value="F:methyltransferase activity"/>
    <property type="evidence" value="ECO:0007669"/>
    <property type="project" value="UniProtKB-KW"/>
</dbReference>